<dbReference type="KEGG" id="shun:DWB77_07308"/>
<gene>
    <name evidence="2" type="ORF">DWB77_07308</name>
</gene>
<dbReference type="AlphaFoldDB" id="A0A387HSI3"/>
<proteinExistence type="predicted"/>
<evidence type="ECO:0008006" key="4">
    <source>
        <dbReference type="Google" id="ProtNLM"/>
    </source>
</evidence>
<name>A0A387HSI3_9ACTN</name>
<feature type="signal peptide" evidence="1">
    <location>
        <begin position="1"/>
        <end position="32"/>
    </location>
</feature>
<dbReference type="Gene3D" id="2.60.20.30">
    <property type="match status" value="1"/>
</dbReference>
<dbReference type="EMBL" id="CP032698">
    <property type="protein sequence ID" value="AYG85092.1"/>
    <property type="molecule type" value="Genomic_DNA"/>
</dbReference>
<feature type="chain" id="PRO_5038731492" description="Streptomyces killer toxin-like beta/gamma crystallin domain-containing protein" evidence="1">
    <location>
        <begin position="33"/>
        <end position="120"/>
    </location>
</feature>
<protein>
    <recommendedName>
        <fullName evidence="4">Streptomyces killer toxin-like beta/gamma crystallin domain-containing protein</fullName>
    </recommendedName>
</protein>
<evidence type="ECO:0000313" key="3">
    <source>
        <dbReference type="Proteomes" id="UP000271554"/>
    </source>
</evidence>
<dbReference type="InterPro" id="IPR015791">
    <property type="entry name" value="Antimic/Inh_G_crystallin-like"/>
</dbReference>
<keyword evidence="1" id="KW-0732">Signal</keyword>
<dbReference type="OrthoDB" id="9973881at2"/>
<keyword evidence="3" id="KW-1185">Reference proteome</keyword>
<accession>A0A387HSI3</accession>
<organism evidence="2 3">
    <name type="scientific">Streptomyces hundungensis</name>
    <dbReference type="NCBI Taxonomy" id="1077946"/>
    <lineage>
        <taxon>Bacteria</taxon>
        <taxon>Bacillati</taxon>
        <taxon>Actinomycetota</taxon>
        <taxon>Actinomycetes</taxon>
        <taxon>Kitasatosporales</taxon>
        <taxon>Streptomycetaceae</taxon>
        <taxon>Streptomyces</taxon>
    </lineage>
</organism>
<dbReference type="RefSeq" id="WP_120726880.1">
    <property type="nucleotide sequence ID" value="NZ_CP032698.1"/>
</dbReference>
<sequence>MTLVSTASRRVAAPLLCAVTLLVGGLAPTAPAAQASPQTDAWPCSGPAQFFAARNGSGQWTCWANAGESYAKAYGVVHWQSGHNSGLFDYECHGATGSHRFGTDDGGDLPDCTIYHVEID</sequence>
<evidence type="ECO:0000256" key="1">
    <source>
        <dbReference type="SAM" id="SignalP"/>
    </source>
</evidence>
<evidence type="ECO:0000313" key="2">
    <source>
        <dbReference type="EMBL" id="AYG85092.1"/>
    </source>
</evidence>
<dbReference type="Proteomes" id="UP000271554">
    <property type="component" value="Chromosome"/>
</dbReference>
<reference evidence="2 3" key="1">
    <citation type="submission" date="2018-10" db="EMBL/GenBank/DDBJ databases">
        <title>Relationship between Morphology and Antimicrobial Activity in Streptomyces.</title>
        <authorList>
            <person name="Kang H.J."/>
            <person name="Kim S.B."/>
        </authorList>
    </citation>
    <scope>NUCLEOTIDE SEQUENCE [LARGE SCALE GENOMIC DNA]</scope>
    <source>
        <strain evidence="2 3">BH38</strain>
    </source>
</reference>